<dbReference type="InterPro" id="IPR003593">
    <property type="entry name" value="AAA+_ATPase"/>
</dbReference>
<protein>
    <submittedName>
        <fullName evidence="5">ABC transporter ATP-binding protein</fullName>
    </submittedName>
</protein>
<proteinExistence type="predicted"/>
<dbReference type="InterPro" id="IPR017871">
    <property type="entry name" value="ABC_transporter-like_CS"/>
</dbReference>
<dbReference type="SMART" id="SM00382">
    <property type="entry name" value="AAA"/>
    <property type="match status" value="1"/>
</dbReference>
<evidence type="ECO:0000313" key="6">
    <source>
        <dbReference type="Proteomes" id="UP001501757"/>
    </source>
</evidence>
<keyword evidence="6" id="KW-1185">Reference proteome</keyword>
<dbReference type="Proteomes" id="UP001501757">
    <property type="component" value="Unassembled WGS sequence"/>
</dbReference>
<dbReference type="CDD" id="cd03255">
    <property type="entry name" value="ABC_MJ0796_LolCDE_FtsE"/>
    <property type="match status" value="1"/>
</dbReference>
<dbReference type="SUPFAM" id="SSF52540">
    <property type="entry name" value="P-loop containing nucleoside triphosphate hydrolases"/>
    <property type="match status" value="1"/>
</dbReference>
<gene>
    <name evidence="5" type="ORF">GCM10009092_13800</name>
</gene>
<dbReference type="InterPro" id="IPR017911">
    <property type="entry name" value="MacB-like_ATP-bd"/>
</dbReference>
<dbReference type="PROSITE" id="PS00211">
    <property type="entry name" value="ABC_TRANSPORTER_1"/>
    <property type="match status" value="1"/>
</dbReference>
<dbReference type="PROSITE" id="PS50893">
    <property type="entry name" value="ABC_TRANSPORTER_2"/>
    <property type="match status" value="1"/>
</dbReference>
<evidence type="ECO:0000256" key="2">
    <source>
        <dbReference type="ARBA" id="ARBA00022741"/>
    </source>
</evidence>
<keyword evidence="2" id="KW-0547">Nucleotide-binding</keyword>
<dbReference type="InterPro" id="IPR003439">
    <property type="entry name" value="ABC_transporter-like_ATP-bd"/>
</dbReference>
<sequence>MSQANQAQICLQLANITKVFRTQELETHALRGVDLTIYQGDFISISGPSGCGKSSLLAIMGLLDTASSGSYLIDNRDVSQLGVDARAEIRNRKVGFIFQSFNLIDEISVYENVALPLRYREADASGKMLREAEIDQAVRHALQQVDMAHRGGHKPNQLSGGQQQRVAIARALVGSPAILLVDEPTGNLDSKNGDAVMALLKDLNRAGTTICMVTHDARYAEFAHTRYYLLDGEMVSEHALAEAS</sequence>
<comment type="caution">
    <text evidence="5">The sequence shown here is derived from an EMBL/GenBank/DDBJ whole genome shotgun (WGS) entry which is preliminary data.</text>
</comment>
<organism evidence="5 6">
    <name type="scientific">Bowmanella denitrificans</name>
    <dbReference type="NCBI Taxonomy" id="366582"/>
    <lineage>
        <taxon>Bacteria</taxon>
        <taxon>Pseudomonadati</taxon>
        <taxon>Pseudomonadota</taxon>
        <taxon>Gammaproteobacteria</taxon>
        <taxon>Alteromonadales</taxon>
        <taxon>Alteromonadaceae</taxon>
        <taxon>Bowmanella</taxon>
    </lineage>
</organism>
<keyword evidence="3 5" id="KW-0067">ATP-binding</keyword>
<dbReference type="EMBL" id="BAAAEI010000006">
    <property type="protein sequence ID" value="GAA0350648.1"/>
    <property type="molecule type" value="Genomic_DNA"/>
</dbReference>
<dbReference type="PANTHER" id="PTHR24220:SF648">
    <property type="entry name" value="ABC TRANSPORTER ATP-BINDING PROTEIN YTRE"/>
    <property type="match status" value="1"/>
</dbReference>
<reference evidence="5 6" key="1">
    <citation type="journal article" date="2019" name="Int. J. Syst. Evol. Microbiol.">
        <title>The Global Catalogue of Microorganisms (GCM) 10K type strain sequencing project: providing services to taxonomists for standard genome sequencing and annotation.</title>
        <authorList>
            <consortium name="The Broad Institute Genomics Platform"/>
            <consortium name="The Broad Institute Genome Sequencing Center for Infectious Disease"/>
            <person name="Wu L."/>
            <person name="Ma J."/>
        </authorList>
    </citation>
    <scope>NUCLEOTIDE SEQUENCE [LARGE SCALE GENOMIC DNA]</scope>
    <source>
        <strain evidence="5 6">JCM 13378</strain>
    </source>
</reference>
<dbReference type="InterPro" id="IPR015854">
    <property type="entry name" value="ABC_transpr_LolD-like"/>
</dbReference>
<dbReference type="InterPro" id="IPR027417">
    <property type="entry name" value="P-loop_NTPase"/>
</dbReference>
<dbReference type="PANTHER" id="PTHR24220">
    <property type="entry name" value="IMPORT ATP-BINDING PROTEIN"/>
    <property type="match status" value="1"/>
</dbReference>
<evidence type="ECO:0000256" key="3">
    <source>
        <dbReference type="ARBA" id="ARBA00022840"/>
    </source>
</evidence>
<evidence type="ECO:0000313" key="5">
    <source>
        <dbReference type="EMBL" id="GAA0350648.1"/>
    </source>
</evidence>
<dbReference type="Pfam" id="PF00005">
    <property type="entry name" value="ABC_tran"/>
    <property type="match status" value="1"/>
</dbReference>
<evidence type="ECO:0000259" key="4">
    <source>
        <dbReference type="PROSITE" id="PS50893"/>
    </source>
</evidence>
<evidence type="ECO:0000256" key="1">
    <source>
        <dbReference type="ARBA" id="ARBA00022448"/>
    </source>
</evidence>
<dbReference type="Gene3D" id="3.40.50.300">
    <property type="entry name" value="P-loop containing nucleotide triphosphate hydrolases"/>
    <property type="match status" value="1"/>
</dbReference>
<name>A0ABN0WYN7_9ALTE</name>
<dbReference type="GO" id="GO:0005524">
    <property type="term" value="F:ATP binding"/>
    <property type="evidence" value="ECO:0007669"/>
    <property type="project" value="UniProtKB-KW"/>
</dbReference>
<dbReference type="RefSeq" id="WP_343843356.1">
    <property type="nucleotide sequence ID" value="NZ_BAAAEI010000006.1"/>
</dbReference>
<keyword evidence="1" id="KW-0813">Transport</keyword>
<feature type="domain" description="ABC transporter" evidence="4">
    <location>
        <begin position="11"/>
        <end position="243"/>
    </location>
</feature>
<accession>A0ABN0WYN7</accession>